<dbReference type="Gene3D" id="3.40.190.10">
    <property type="entry name" value="Periplasmic binding protein-like II"/>
    <property type="match status" value="1"/>
</dbReference>
<dbReference type="PANTHER" id="PTHR43649">
    <property type="entry name" value="ARABINOSE-BINDING PROTEIN-RELATED"/>
    <property type="match status" value="1"/>
</dbReference>
<evidence type="ECO:0000313" key="7">
    <source>
        <dbReference type="Proteomes" id="UP001595699"/>
    </source>
</evidence>
<keyword evidence="3" id="KW-0472">Membrane</keyword>
<keyword evidence="4" id="KW-0564">Palmitate</keyword>
<keyword evidence="7" id="KW-1185">Reference proteome</keyword>
<evidence type="ECO:0000313" key="6">
    <source>
        <dbReference type="EMBL" id="MFC3760723.1"/>
    </source>
</evidence>
<accession>A0ABV7Y6P8</accession>
<reference evidence="7" key="1">
    <citation type="journal article" date="2019" name="Int. J. Syst. Evol. Microbiol.">
        <title>The Global Catalogue of Microorganisms (GCM) 10K type strain sequencing project: providing services to taxonomists for standard genome sequencing and annotation.</title>
        <authorList>
            <consortium name="The Broad Institute Genomics Platform"/>
            <consortium name="The Broad Institute Genome Sequencing Center for Infectious Disease"/>
            <person name="Wu L."/>
            <person name="Ma J."/>
        </authorList>
    </citation>
    <scope>NUCLEOTIDE SEQUENCE [LARGE SCALE GENOMIC DNA]</scope>
    <source>
        <strain evidence="7">CGMCC 4.7241</strain>
    </source>
</reference>
<dbReference type="Pfam" id="PF01547">
    <property type="entry name" value="SBP_bac_1"/>
    <property type="match status" value="1"/>
</dbReference>
<keyword evidence="5" id="KW-0449">Lipoprotein</keyword>
<evidence type="ECO:0000256" key="4">
    <source>
        <dbReference type="ARBA" id="ARBA00023139"/>
    </source>
</evidence>
<sequence>MAIGAAAAGCTQPTAASSGADLELWTFASTHAGWFEQMAKEFEQQTGRKVKVSLIAGGTIFEQLLINLKAGGLNAPDLCDIEQGSFGSFLIGRSVPFVDLTSTLREKGYDKQLVEARQALYSWQGAAYGIEHALTPVTLFYLREPWEKAGVDPGTLETWDEFSAAALEVLPPGTRALPIPTHDWVLRQRGGDYFDADGNVAIDGELSIDTMNWMLDQERKGVFATPPGWLTDGATPAVWAEFRAGRLTSLYVPDWYAGTIASTADDFVGKWAACPLPAFEPGGRRVSCAGGTGLTILKTSKKQELAWQFMEFAMLRVPAVVARYKAINLYPPFIPAWDDPAMHDPIPFFAGQDIGELYSQLGKDVPPEYQSPYRPQLIGQELSPYILDVYQRRATPQEVFGRAADVVRAKQERGGTVG</sequence>
<evidence type="ECO:0000256" key="3">
    <source>
        <dbReference type="ARBA" id="ARBA00023136"/>
    </source>
</evidence>
<keyword evidence="2" id="KW-0732">Signal</keyword>
<protein>
    <submittedName>
        <fullName evidence="6">ABC transporter substrate-binding protein</fullName>
    </submittedName>
</protein>
<dbReference type="RefSeq" id="WP_205116975.1">
    <property type="nucleotide sequence ID" value="NZ_JAFBCM010000001.1"/>
</dbReference>
<gene>
    <name evidence="6" type="ORF">ACFOUW_07725</name>
</gene>
<name>A0ABV7Y6P8_9ACTN</name>
<proteinExistence type="predicted"/>
<dbReference type="InterPro" id="IPR050490">
    <property type="entry name" value="Bact_solute-bd_prot1"/>
</dbReference>
<dbReference type="EMBL" id="JBHRZH010000006">
    <property type="protein sequence ID" value="MFC3760723.1"/>
    <property type="molecule type" value="Genomic_DNA"/>
</dbReference>
<evidence type="ECO:0000256" key="1">
    <source>
        <dbReference type="ARBA" id="ARBA00022475"/>
    </source>
</evidence>
<organism evidence="6 7">
    <name type="scientific">Tenggerimyces flavus</name>
    <dbReference type="NCBI Taxonomy" id="1708749"/>
    <lineage>
        <taxon>Bacteria</taxon>
        <taxon>Bacillati</taxon>
        <taxon>Actinomycetota</taxon>
        <taxon>Actinomycetes</taxon>
        <taxon>Propionibacteriales</taxon>
        <taxon>Nocardioidaceae</taxon>
        <taxon>Tenggerimyces</taxon>
    </lineage>
</organism>
<evidence type="ECO:0000256" key="5">
    <source>
        <dbReference type="ARBA" id="ARBA00023288"/>
    </source>
</evidence>
<dbReference type="InterPro" id="IPR006059">
    <property type="entry name" value="SBP"/>
</dbReference>
<keyword evidence="1" id="KW-1003">Cell membrane</keyword>
<dbReference type="PANTHER" id="PTHR43649:SF33">
    <property type="entry name" value="POLYGALACTURONAN_RHAMNOGALACTURONAN-BINDING PROTEIN YTCQ"/>
    <property type="match status" value="1"/>
</dbReference>
<comment type="caution">
    <text evidence="6">The sequence shown here is derived from an EMBL/GenBank/DDBJ whole genome shotgun (WGS) entry which is preliminary data.</text>
</comment>
<evidence type="ECO:0000256" key="2">
    <source>
        <dbReference type="ARBA" id="ARBA00022729"/>
    </source>
</evidence>
<dbReference type="SUPFAM" id="SSF53850">
    <property type="entry name" value="Periplasmic binding protein-like II"/>
    <property type="match status" value="1"/>
</dbReference>
<dbReference type="Proteomes" id="UP001595699">
    <property type="component" value="Unassembled WGS sequence"/>
</dbReference>